<evidence type="ECO:0000256" key="4">
    <source>
        <dbReference type="ARBA" id="ARBA00023163"/>
    </source>
</evidence>
<feature type="region of interest" description="Disordered" evidence="6">
    <location>
        <begin position="68"/>
        <end position="101"/>
    </location>
</feature>
<protein>
    <recommendedName>
        <fullName evidence="9">Transcription factor domain-containing protein</fullName>
    </recommendedName>
</protein>
<evidence type="ECO:0008006" key="9">
    <source>
        <dbReference type="Google" id="ProtNLM"/>
    </source>
</evidence>
<dbReference type="Proteomes" id="UP001175353">
    <property type="component" value="Unassembled WGS sequence"/>
</dbReference>
<dbReference type="PANTHER" id="PTHR46910:SF37">
    <property type="entry name" value="ZN(II)2CYS6 TRANSCRIPTION FACTOR (EUROFUNG)"/>
    <property type="match status" value="1"/>
</dbReference>
<proteinExistence type="predicted"/>
<feature type="region of interest" description="Disordered" evidence="6">
    <location>
        <begin position="556"/>
        <end position="621"/>
    </location>
</feature>
<dbReference type="GO" id="GO:0003677">
    <property type="term" value="F:DNA binding"/>
    <property type="evidence" value="ECO:0007669"/>
    <property type="project" value="UniProtKB-KW"/>
</dbReference>
<feature type="compositionally biased region" description="Low complexity" evidence="6">
    <location>
        <begin position="586"/>
        <end position="600"/>
    </location>
</feature>
<name>A0AAN6KAJ2_9PEZI</name>
<evidence type="ECO:0000256" key="5">
    <source>
        <dbReference type="ARBA" id="ARBA00023242"/>
    </source>
</evidence>
<evidence type="ECO:0000256" key="6">
    <source>
        <dbReference type="SAM" id="MobiDB-lite"/>
    </source>
</evidence>
<evidence type="ECO:0000256" key="2">
    <source>
        <dbReference type="ARBA" id="ARBA00023015"/>
    </source>
</evidence>
<evidence type="ECO:0000256" key="3">
    <source>
        <dbReference type="ARBA" id="ARBA00023125"/>
    </source>
</evidence>
<accession>A0AAN6KAJ2</accession>
<sequence length="658" mass="73865">MLRCRSEVADDHRSATHVVLERSREAYFTWPGADTDAGEQIACSRESTGCQRCTHEALDCKYSRIGVQRRTRKRKAPPSTPESRQLDSRRASTAATAAGEFGSSQWEDNFETIREKMPPVDTKGPSPYKVLSTIADEVEAFWRDRPDLSAGSGDPPRSQKGYFLFEEHAESWANLFSRGLLRYRPLLTPAPAEVLESLATARPDQVRERAWLVIYYSIILTSLPLNTTDVEKTRSRLRANLWLAFNDTRLLLEPSEPNIQAIAFLACHVYPFTTPSLCWMLLSNACRMLRALAVNQKVADPETKERRVILFWYLNTPEKAMMLIFPWPGAFHRTMYNNIPLPTLTQILPAQPQVDTDKRSSLFGTHWMQKSFILSRVMTDIWLALDEDDVRAQRAAKQALDAWYREAMQVLEAAALAETPLLDSAGAKSLQFGLVYTRFQYHGAGIVLTRGSSQESTVCRDESLKMLRLLDDLVTDVEEPYIGVTWQMLYFPSAPFLVLFGSIISSGAAGRTSKNEQALKAMELLPTYFRNMSMRYIEARRLEKMAAATVQRARSILHPEETLPTNGSSKGEKVPEMHSLPTPSLSTNGAGSAPSPASTAHHGGAARQESTTKNSGMSGTGPWLWGDMDMLPQAWPSGFEDSLFNDPVFDWFAWEGQT</sequence>
<keyword evidence="5" id="KW-0539">Nucleus</keyword>
<evidence type="ECO:0000256" key="1">
    <source>
        <dbReference type="ARBA" id="ARBA00004123"/>
    </source>
</evidence>
<evidence type="ECO:0000313" key="8">
    <source>
        <dbReference type="Proteomes" id="UP001175353"/>
    </source>
</evidence>
<dbReference type="EMBL" id="JAUJLE010000168">
    <property type="protein sequence ID" value="KAK0972548.1"/>
    <property type="molecule type" value="Genomic_DNA"/>
</dbReference>
<dbReference type="CDD" id="cd12148">
    <property type="entry name" value="fungal_TF_MHR"/>
    <property type="match status" value="1"/>
</dbReference>
<keyword evidence="8" id="KW-1185">Reference proteome</keyword>
<evidence type="ECO:0000313" key="7">
    <source>
        <dbReference type="EMBL" id="KAK0972548.1"/>
    </source>
</evidence>
<dbReference type="AlphaFoldDB" id="A0AAN6KAJ2"/>
<gene>
    <name evidence="7" type="ORF">LTR91_015093</name>
</gene>
<reference evidence="7" key="1">
    <citation type="submission" date="2023-06" db="EMBL/GenBank/DDBJ databases">
        <title>Black Yeasts Isolated from many extreme environments.</title>
        <authorList>
            <person name="Coleine C."/>
            <person name="Stajich J.E."/>
            <person name="Selbmann L."/>
        </authorList>
    </citation>
    <scope>NUCLEOTIDE SEQUENCE</scope>
    <source>
        <strain evidence="7">CCFEE 5200</strain>
    </source>
</reference>
<dbReference type="PANTHER" id="PTHR46910">
    <property type="entry name" value="TRANSCRIPTION FACTOR PDR1"/>
    <property type="match status" value="1"/>
</dbReference>
<comment type="subcellular location">
    <subcellularLocation>
        <location evidence="1">Nucleus</location>
    </subcellularLocation>
</comment>
<dbReference type="GO" id="GO:0003700">
    <property type="term" value="F:DNA-binding transcription factor activity"/>
    <property type="evidence" value="ECO:0007669"/>
    <property type="project" value="InterPro"/>
</dbReference>
<keyword evidence="3" id="KW-0238">DNA-binding</keyword>
<feature type="compositionally biased region" description="Polar residues" evidence="6">
    <location>
        <begin position="608"/>
        <end position="617"/>
    </location>
</feature>
<keyword evidence="4" id="KW-0804">Transcription</keyword>
<organism evidence="7 8">
    <name type="scientific">Friedmanniomyces endolithicus</name>
    <dbReference type="NCBI Taxonomy" id="329885"/>
    <lineage>
        <taxon>Eukaryota</taxon>
        <taxon>Fungi</taxon>
        <taxon>Dikarya</taxon>
        <taxon>Ascomycota</taxon>
        <taxon>Pezizomycotina</taxon>
        <taxon>Dothideomycetes</taxon>
        <taxon>Dothideomycetidae</taxon>
        <taxon>Mycosphaerellales</taxon>
        <taxon>Teratosphaeriaceae</taxon>
        <taxon>Friedmanniomyces</taxon>
    </lineage>
</organism>
<dbReference type="GO" id="GO:0005634">
    <property type="term" value="C:nucleus"/>
    <property type="evidence" value="ECO:0007669"/>
    <property type="project" value="UniProtKB-SubCell"/>
</dbReference>
<comment type="caution">
    <text evidence="7">The sequence shown here is derived from an EMBL/GenBank/DDBJ whole genome shotgun (WGS) entry which is preliminary data.</text>
</comment>
<keyword evidence="2" id="KW-0805">Transcription regulation</keyword>
<dbReference type="InterPro" id="IPR050987">
    <property type="entry name" value="AtrR-like"/>
</dbReference>